<name>A0A6J5Q992_9CAUD</name>
<sequence length="129" mass="13407">MAAITTLRTTIATALTNAGVWSVFAYPPSNVLANSVCVAPADPYISPGNNSYASISPMANFKIIITVPMFDNEGNLKGIEDTIVAVFKKLAASSIVFNVTAVSAPAVLSVASGDLLTADLQISVLTSWE</sequence>
<proteinExistence type="predicted"/>
<dbReference type="EMBL" id="LR796990">
    <property type="protein sequence ID" value="CAB4180062.1"/>
    <property type="molecule type" value="Genomic_DNA"/>
</dbReference>
<accession>A0A6J5Q992</accession>
<reference evidence="1" key="1">
    <citation type="submission" date="2020-05" db="EMBL/GenBank/DDBJ databases">
        <authorList>
            <person name="Chiriac C."/>
            <person name="Salcher M."/>
            <person name="Ghai R."/>
            <person name="Kavagutti S V."/>
        </authorList>
    </citation>
    <scope>NUCLEOTIDE SEQUENCE</scope>
</reference>
<protein>
    <submittedName>
        <fullName evidence="1">Uncharacterized protein</fullName>
    </submittedName>
</protein>
<organism evidence="1">
    <name type="scientific">uncultured Caudovirales phage</name>
    <dbReference type="NCBI Taxonomy" id="2100421"/>
    <lineage>
        <taxon>Viruses</taxon>
        <taxon>Duplodnaviria</taxon>
        <taxon>Heunggongvirae</taxon>
        <taxon>Uroviricota</taxon>
        <taxon>Caudoviricetes</taxon>
        <taxon>Peduoviridae</taxon>
        <taxon>Maltschvirus</taxon>
        <taxon>Maltschvirus maltsch</taxon>
    </lineage>
</organism>
<gene>
    <name evidence="1" type="ORF">UFOVP1041_3</name>
</gene>
<evidence type="ECO:0000313" key="1">
    <source>
        <dbReference type="EMBL" id="CAB4180062.1"/>
    </source>
</evidence>